<accession>A0A8S2D149</accession>
<dbReference type="InterPro" id="IPR002048">
    <property type="entry name" value="EF_hand_dom"/>
</dbReference>
<evidence type="ECO:0000259" key="2">
    <source>
        <dbReference type="PROSITE" id="PS50222"/>
    </source>
</evidence>
<dbReference type="Pfam" id="PF13499">
    <property type="entry name" value="EF-hand_7"/>
    <property type="match status" value="1"/>
</dbReference>
<dbReference type="GO" id="GO:0005509">
    <property type="term" value="F:calcium ion binding"/>
    <property type="evidence" value="ECO:0007669"/>
    <property type="project" value="InterPro"/>
</dbReference>
<dbReference type="InterPro" id="IPR011992">
    <property type="entry name" value="EF-hand-dom_pair"/>
</dbReference>
<proteinExistence type="predicted"/>
<feature type="domain" description="EF-hand" evidence="2">
    <location>
        <begin position="50"/>
        <end position="85"/>
    </location>
</feature>
<dbReference type="EMBL" id="CAJOBA010001513">
    <property type="protein sequence ID" value="CAF3599984.1"/>
    <property type="molecule type" value="Genomic_DNA"/>
</dbReference>
<dbReference type="PROSITE" id="PS00018">
    <property type="entry name" value="EF_HAND_1"/>
    <property type="match status" value="1"/>
</dbReference>
<dbReference type="AlphaFoldDB" id="A0A8S2D149"/>
<keyword evidence="1" id="KW-0106">Calcium</keyword>
<comment type="caution">
    <text evidence="3">The sequence shown here is derived from an EMBL/GenBank/DDBJ whole genome shotgun (WGS) entry which is preliminary data.</text>
</comment>
<dbReference type="InterPro" id="IPR018247">
    <property type="entry name" value="EF_Hand_1_Ca_BS"/>
</dbReference>
<feature type="non-terminal residue" evidence="3">
    <location>
        <position position="1"/>
    </location>
</feature>
<dbReference type="SMART" id="SM00054">
    <property type="entry name" value="EFh"/>
    <property type="match status" value="2"/>
</dbReference>
<dbReference type="Proteomes" id="UP000682733">
    <property type="component" value="Unassembled WGS sequence"/>
</dbReference>
<sequence length="108" mass="12404">SSIRTNSNGSVSQNDMQEINDSFREYDLNHNGYITFDEMKKCLRKANVMTPDEEVSRVLNQMDWNRDSQVSYDEYLKFMTSVYRGEQSELQRQLGSALLEVGSAAGSF</sequence>
<feature type="domain" description="EF-hand" evidence="2">
    <location>
        <begin position="14"/>
        <end position="49"/>
    </location>
</feature>
<dbReference type="Gene3D" id="1.10.238.10">
    <property type="entry name" value="EF-hand"/>
    <property type="match status" value="1"/>
</dbReference>
<dbReference type="PROSITE" id="PS50222">
    <property type="entry name" value="EF_HAND_2"/>
    <property type="match status" value="2"/>
</dbReference>
<dbReference type="EMBL" id="CAJNOK010001513">
    <property type="protein sequence ID" value="CAF0815869.1"/>
    <property type="molecule type" value="Genomic_DNA"/>
</dbReference>
<dbReference type="SUPFAM" id="SSF47473">
    <property type="entry name" value="EF-hand"/>
    <property type="match status" value="1"/>
</dbReference>
<organism evidence="3 5">
    <name type="scientific">Didymodactylos carnosus</name>
    <dbReference type="NCBI Taxonomy" id="1234261"/>
    <lineage>
        <taxon>Eukaryota</taxon>
        <taxon>Metazoa</taxon>
        <taxon>Spiralia</taxon>
        <taxon>Gnathifera</taxon>
        <taxon>Rotifera</taxon>
        <taxon>Eurotatoria</taxon>
        <taxon>Bdelloidea</taxon>
        <taxon>Philodinida</taxon>
        <taxon>Philodinidae</taxon>
        <taxon>Didymodactylos</taxon>
    </lineage>
</organism>
<evidence type="ECO:0000313" key="4">
    <source>
        <dbReference type="EMBL" id="CAF3599984.1"/>
    </source>
</evidence>
<dbReference type="Proteomes" id="UP000677228">
    <property type="component" value="Unassembled WGS sequence"/>
</dbReference>
<dbReference type="CDD" id="cd00051">
    <property type="entry name" value="EFh"/>
    <property type="match status" value="1"/>
</dbReference>
<evidence type="ECO:0000313" key="5">
    <source>
        <dbReference type="Proteomes" id="UP000677228"/>
    </source>
</evidence>
<reference evidence="3" key="1">
    <citation type="submission" date="2021-02" db="EMBL/GenBank/DDBJ databases">
        <authorList>
            <person name="Nowell W R."/>
        </authorList>
    </citation>
    <scope>NUCLEOTIDE SEQUENCE</scope>
</reference>
<name>A0A8S2D149_9BILA</name>
<gene>
    <name evidence="3" type="ORF">OVA965_LOCUS5391</name>
    <name evidence="4" type="ORF">TMI583_LOCUS5389</name>
</gene>
<evidence type="ECO:0000256" key="1">
    <source>
        <dbReference type="ARBA" id="ARBA00022837"/>
    </source>
</evidence>
<evidence type="ECO:0000313" key="3">
    <source>
        <dbReference type="EMBL" id="CAF0815869.1"/>
    </source>
</evidence>
<protein>
    <recommendedName>
        <fullName evidence="2">EF-hand domain-containing protein</fullName>
    </recommendedName>
</protein>